<dbReference type="AlphaFoldDB" id="A0A923E4Z2"/>
<gene>
    <name evidence="1" type="ORF">HGG79_01390</name>
</gene>
<organism evidence="1 2">
    <name type="scientific">Clostridium tetanomorphum</name>
    <dbReference type="NCBI Taxonomy" id="1553"/>
    <lineage>
        <taxon>Bacteria</taxon>
        <taxon>Bacillati</taxon>
        <taxon>Bacillota</taxon>
        <taxon>Clostridia</taxon>
        <taxon>Eubacteriales</taxon>
        <taxon>Clostridiaceae</taxon>
        <taxon>Clostridium</taxon>
    </lineage>
</organism>
<comment type="caution">
    <text evidence="1">The sequence shown here is derived from an EMBL/GenBank/DDBJ whole genome shotgun (WGS) entry which is preliminary data.</text>
</comment>
<reference evidence="1 2" key="1">
    <citation type="submission" date="2020-04" db="EMBL/GenBank/DDBJ databases">
        <title>Genomic insights into acetone-butanol-ethanol (ABE) fermentation by sequencing solventogenic clostridia strains.</title>
        <authorList>
            <person name="Brown S."/>
        </authorList>
    </citation>
    <scope>NUCLEOTIDE SEQUENCE [LARGE SCALE GENOMIC DNA]</scope>
    <source>
        <strain evidence="1 2">DJ011</strain>
    </source>
</reference>
<keyword evidence="2" id="KW-1185">Reference proteome</keyword>
<protein>
    <submittedName>
        <fullName evidence="1">IDEAL domain-containing protein</fullName>
    </submittedName>
</protein>
<evidence type="ECO:0000313" key="2">
    <source>
        <dbReference type="Proteomes" id="UP000563151"/>
    </source>
</evidence>
<dbReference type="RefSeq" id="WP_035148718.1">
    <property type="nucleotide sequence ID" value="NZ_JAAZWO010000001.1"/>
</dbReference>
<evidence type="ECO:0000313" key="1">
    <source>
        <dbReference type="EMBL" id="MBC2396433.1"/>
    </source>
</evidence>
<sequence length="205" mass="24582">MEINNFVLPKNTLGSRFKYGVRFIPERTLNRYLDYMLFVAKNDFKGQEVYNLCFKRSNEFNNFVFTQNKFTHYINFLKKVYFNVKNSLDIEEEFLVKEGQKIVISSLNENYLKICSIKENKISNSRVFFVLSKEEIGEYLIALNAFYRERRIVEELNKTTTGFLRKIEKDKLYLNALYILINEALDSRNENMFKILSKEIKRFTN</sequence>
<accession>A0A923E4Z2</accession>
<dbReference type="Proteomes" id="UP000563151">
    <property type="component" value="Unassembled WGS sequence"/>
</dbReference>
<proteinExistence type="predicted"/>
<name>A0A923E4Z2_CLOTT</name>
<dbReference type="EMBL" id="JAAZWO010000001">
    <property type="protein sequence ID" value="MBC2396433.1"/>
    <property type="molecule type" value="Genomic_DNA"/>
</dbReference>